<keyword evidence="2" id="KW-1185">Reference proteome</keyword>
<protein>
    <submittedName>
        <fullName evidence="1">Uncharacterized protein</fullName>
    </submittedName>
</protein>
<evidence type="ECO:0000313" key="1">
    <source>
        <dbReference type="EMBL" id="CAI5779990.1"/>
    </source>
</evidence>
<sequence>MQTKKEANYWIKAMHCIHFQKVVLNKWIFISPCNIEMDLAKLSFEKWLTFQVCIMLVLPGAEPFSCSPSTVITGDGKCALHYKCPMQRFPSEIYGDGLYCHPASIHFSRGCRDVSFISPSMSSELLHSLKYASMIHMQMKVISHRAAISLAAWTKTISSLPQNLSKGSDLKKGTDDVASYGKQG</sequence>
<name>A0AA35KKN9_9SAUR</name>
<evidence type="ECO:0000313" key="2">
    <source>
        <dbReference type="Proteomes" id="UP001178461"/>
    </source>
</evidence>
<gene>
    <name evidence="1" type="ORF">PODLI_1B011878</name>
</gene>
<reference evidence="1" key="1">
    <citation type="submission" date="2022-12" db="EMBL/GenBank/DDBJ databases">
        <authorList>
            <person name="Alioto T."/>
            <person name="Alioto T."/>
            <person name="Gomez Garrido J."/>
        </authorList>
    </citation>
    <scope>NUCLEOTIDE SEQUENCE</scope>
</reference>
<organism evidence="1 2">
    <name type="scientific">Podarcis lilfordi</name>
    <name type="common">Lilford's wall lizard</name>
    <dbReference type="NCBI Taxonomy" id="74358"/>
    <lineage>
        <taxon>Eukaryota</taxon>
        <taxon>Metazoa</taxon>
        <taxon>Chordata</taxon>
        <taxon>Craniata</taxon>
        <taxon>Vertebrata</taxon>
        <taxon>Euteleostomi</taxon>
        <taxon>Lepidosauria</taxon>
        <taxon>Squamata</taxon>
        <taxon>Bifurcata</taxon>
        <taxon>Unidentata</taxon>
        <taxon>Episquamata</taxon>
        <taxon>Laterata</taxon>
        <taxon>Lacertibaenia</taxon>
        <taxon>Lacertidae</taxon>
        <taxon>Podarcis</taxon>
    </lineage>
</organism>
<dbReference type="Proteomes" id="UP001178461">
    <property type="component" value="Chromosome 7"/>
</dbReference>
<dbReference type="AlphaFoldDB" id="A0AA35KKN9"/>
<dbReference type="EMBL" id="OX395132">
    <property type="protein sequence ID" value="CAI5779990.1"/>
    <property type="molecule type" value="Genomic_DNA"/>
</dbReference>
<accession>A0AA35KKN9</accession>
<proteinExistence type="predicted"/>